<dbReference type="OrthoDB" id="7365624at2"/>
<evidence type="ECO:0000313" key="3">
    <source>
        <dbReference type="Proteomes" id="UP000028926"/>
    </source>
</evidence>
<reference evidence="2 3" key="1">
    <citation type="submission" date="2014-07" db="EMBL/GenBank/DDBJ databases">
        <title>Comparative genomic insights into amoeba endosymbionts belonging to the families of Holosporaceae and Candidatus Midichloriaceae within Rickettsiales.</title>
        <authorList>
            <person name="Wang Z."/>
            <person name="Wu M."/>
        </authorList>
    </citation>
    <scope>NUCLEOTIDE SEQUENCE [LARGE SCALE GENOMIC DNA]</scope>
    <source>
        <strain evidence="2">PRA3</strain>
    </source>
</reference>
<dbReference type="eggNOG" id="ENOG5031BHC">
    <property type="taxonomic scope" value="Bacteria"/>
</dbReference>
<dbReference type="RefSeq" id="WP_038463150.1">
    <property type="nucleotide sequence ID" value="NZ_CP008941.1"/>
</dbReference>
<accession>A0A077AUP9</accession>
<keyword evidence="3" id="KW-1185">Reference proteome</keyword>
<gene>
    <name evidence="2" type="ORF">ID47_01885</name>
</gene>
<dbReference type="HOGENOM" id="CLU_1831481_0_0_5"/>
<feature type="region of interest" description="Disordered" evidence="1">
    <location>
        <begin position="120"/>
        <end position="140"/>
    </location>
</feature>
<feature type="compositionally biased region" description="Basic and acidic residues" evidence="1">
    <location>
        <begin position="126"/>
        <end position="140"/>
    </location>
</feature>
<organism evidence="2 3">
    <name type="scientific">Candidatus Odyssella acanthamoebae</name>
    <dbReference type="NCBI Taxonomy" id="91604"/>
    <lineage>
        <taxon>Bacteria</taxon>
        <taxon>Pseudomonadati</taxon>
        <taxon>Pseudomonadota</taxon>
        <taxon>Alphaproteobacteria</taxon>
        <taxon>Holosporales</taxon>
        <taxon>Candidatus Paracaedibacteraceae</taxon>
        <taxon>Candidatus Odyssella</taxon>
    </lineage>
</organism>
<name>A0A077AUP9_9PROT</name>
<dbReference type="KEGG" id="paca:ID47_01885"/>
<dbReference type="Proteomes" id="UP000028926">
    <property type="component" value="Chromosome"/>
</dbReference>
<dbReference type="EMBL" id="CP008941">
    <property type="protein sequence ID" value="AIK95754.1"/>
    <property type="molecule type" value="Genomic_DNA"/>
</dbReference>
<protein>
    <submittedName>
        <fullName evidence="2">Uncharacterized protein</fullName>
    </submittedName>
</protein>
<proteinExistence type="predicted"/>
<evidence type="ECO:0000313" key="2">
    <source>
        <dbReference type="EMBL" id="AIK95754.1"/>
    </source>
</evidence>
<evidence type="ECO:0000256" key="1">
    <source>
        <dbReference type="SAM" id="MobiDB-lite"/>
    </source>
</evidence>
<sequence>MWFLIFLISVAEAKKTDKLLSRQDCQRLIVTNKSHDSIEYKAGVDSSGNPVVQPNLPGSKTYNLGEKVTIPLELPLKSFAPNYPTDGNPYVDATIDKSKIYTGIVDIDKDGTIKINGEKVEDEEQEKIRSECKKKFPDLN</sequence>
<dbReference type="AlphaFoldDB" id="A0A077AUP9"/>